<comment type="caution">
    <text evidence="1">The sequence shown here is derived from an EMBL/GenBank/DDBJ whole genome shotgun (WGS) entry which is preliminary data.</text>
</comment>
<sequence>MDRPQLAEWHPLCENDLQLTQQNSDPRICVITKSKTKTRFGLSPAETGFFVRAPNGVSQSTAARIEVRRTGVAQCHRCSL</sequence>
<evidence type="ECO:0000313" key="1">
    <source>
        <dbReference type="EMBL" id="GAA5510497.1"/>
    </source>
</evidence>
<protein>
    <submittedName>
        <fullName evidence="1">Uncharacterized protein</fullName>
    </submittedName>
</protein>
<organism evidence="1 2">
    <name type="scientific">Novipirellula caenicola</name>
    <dbReference type="NCBI Taxonomy" id="1536901"/>
    <lineage>
        <taxon>Bacteria</taxon>
        <taxon>Pseudomonadati</taxon>
        <taxon>Planctomycetota</taxon>
        <taxon>Planctomycetia</taxon>
        <taxon>Pirellulales</taxon>
        <taxon>Pirellulaceae</taxon>
        <taxon>Novipirellula</taxon>
    </lineage>
</organism>
<evidence type="ECO:0000313" key="2">
    <source>
        <dbReference type="Proteomes" id="UP001416858"/>
    </source>
</evidence>
<dbReference type="Proteomes" id="UP001416858">
    <property type="component" value="Unassembled WGS sequence"/>
</dbReference>
<accession>A0ABP9VZE9</accession>
<proteinExistence type="predicted"/>
<dbReference type="EMBL" id="BAABRO010000023">
    <property type="protein sequence ID" value="GAA5510497.1"/>
    <property type="molecule type" value="Genomic_DNA"/>
</dbReference>
<gene>
    <name evidence="1" type="ORF">Rcae01_06005</name>
</gene>
<reference evidence="1 2" key="1">
    <citation type="submission" date="2024-02" db="EMBL/GenBank/DDBJ databases">
        <title>Rhodopirellula caenicola NBRC 110016.</title>
        <authorList>
            <person name="Ichikawa N."/>
            <person name="Katano-Makiyama Y."/>
            <person name="Hidaka K."/>
        </authorList>
    </citation>
    <scope>NUCLEOTIDE SEQUENCE [LARGE SCALE GENOMIC DNA]</scope>
    <source>
        <strain evidence="1 2">NBRC 110016</strain>
    </source>
</reference>
<keyword evidence="2" id="KW-1185">Reference proteome</keyword>
<name>A0ABP9VZE9_9BACT</name>